<dbReference type="RefSeq" id="WP_284389537.1">
    <property type="nucleotide sequence ID" value="NZ_BSNK01000002.1"/>
</dbReference>
<protein>
    <recommendedName>
        <fullName evidence="3">Response regulatory domain-containing protein</fullName>
    </recommendedName>
</protein>
<feature type="domain" description="Response regulatory" evidence="3">
    <location>
        <begin position="3"/>
        <end position="121"/>
    </location>
</feature>
<keyword evidence="5" id="KW-1185">Reference proteome</keyword>
<sequence length="125" mass="13583">MDKVVIIDDSDFDRKMIMKAISSGRSTVSFTELESGENAADVIAQECPKITILDIRMPGIDGFEVLAKIRSNPKFDDIPIVMISGSEEAADRALATKHGADGYYVKPPSVAGYLSLGQNICSHYL</sequence>
<evidence type="ECO:0000259" key="3">
    <source>
        <dbReference type="PROSITE" id="PS50110"/>
    </source>
</evidence>
<dbReference type="PANTHER" id="PTHR44591:SF3">
    <property type="entry name" value="RESPONSE REGULATORY DOMAIN-CONTAINING PROTEIN"/>
    <property type="match status" value="1"/>
</dbReference>
<evidence type="ECO:0000313" key="4">
    <source>
        <dbReference type="EMBL" id="GLQ23774.1"/>
    </source>
</evidence>
<name>A0ABQ5VAJ0_9PROT</name>
<dbReference type="PANTHER" id="PTHR44591">
    <property type="entry name" value="STRESS RESPONSE REGULATOR PROTEIN 1"/>
    <property type="match status" value="1"/>
</dbReference>
<dbReference type="PROSITE" id="PS50110">
    <property type="entry name" value="RESPONSE_REGULATORY"/>
    <property type="match status" value="1"/>
</dbReference>
<dbReference type="InterPro" id="IPR001789">
    <property type="entry name" value="Sig_transdc_resp-reg_receiver"/>
</dbReference>
<dbReference type="SMART" id="SM00448">
    <property type="entry name" value="REC"/>
    <property type="match status" value="1"/>
</dbReference>
<dbReference type="Pfam" id="PF00072">
    <property type="entry name" value="Response_reg"/>
    <property type="match status" value="1"/>
</dbReference>
<feature type="modified residue" description="4-aspartylphosphate" evidence="2">
    <location>
        <position position="54"/>
    </location>
</feature>
<organism evidence="4 5">
    <name type="scientific">Algimonas ampicilliniresistens</name>
    <dbReference type="NCBI Taxonomy" id="1298735"/>
    <lineage>
        <taxon>Bacteria</taxon>
        <taxon>Pseudomonadati</taxon>
        <taxon>Pseudomonadota</taxon>
        <taxon>Alphaproteobacteria</taxon>
        <taxon>Maricaulales</taxon>
        <taxon>Robiginitomaculaceae</taxon>
        <taxon>Algimonas</taxon>
    </lineage>
</organism>
<gene>
    <name evidence="4" type="ORF">GCM10007853_16480</name>
</gene>
<reference evidence="4" key="2">
    <citation type="submission" date="2023-01" db="EMBL/GenBank/DDBJ databases">
        <title>Draft genome sequence of Algimonas ampicilliniresistens strain NBRC 108219.</title>
        <authorList>
            <person name="Sun Q."/>
            <person name="Mori K."/>
        </authorList>
    </citation>
    <scope>NUCLEOTIDE SEQUENCE</scope>
    <source>
        <strain evidence="4">NBRC 108219</strain>
    </source>
</reference>
<keyword evidence="1 2" id="KW-0597">Phosphoprotein</keyword>
<comment type="caution">
    <text evidence="4">The sequence shown here is derived from an EMBL/GenBank/DDBJ whole genome shotgun (WGS) entry which is preliminary data.</text>
</comment>
<dbReference type="InterPro" id="IPR050595">
    <property type="entry name" value="Bact_response_regulator"/>
</dbReference>
<dbReference type="Proteomes" id="UP001161391">
    <property type="component" value="Unassembled WGS sequence"/>
</dbReference>
<dbReference type="SUPFAM" id="SSF52172">
    <property type="entry name" value="CheY-like"/>
    <property type="match status" value="1"/>
</dbReference>
<dbReference type="InterPro" id="IPR011006">
    <property type="entry name" value="CheY-like_superfamily"/>
</dbReference>
<dbReference type="EMBL" id="BSNK01000002">
    <property type="protein sequence ID" value="GLQ23774.1"/>
    <property type="molecule type" value="Genomic_DNA"/>
</dbReference>
<dbReference type="Gene3D" id="3.40.50.2300">
    <property type="match status" value="1"/>
</dbReference>
<evidence type="ECO:0000313" key="5">
    <source>
        <dbReference type="Proteomes" id="UP001161391"/>
    </source>
</evidence>
<reference evidence="4" key="1">
    <citation type="journal article" date="2014" name="Int. J. Syst. Evol. Microbiol.">
        <title>Complete genome of a new Firmicutes species belonging to the dominant human colonic microbiota ('Ruminococcus bicirculans') reveals two chromosomes and a selective capacity to utilize plant glucans.</title>
        <authorList>
            <consortium name="NISC Comparative Sequencing Program"/>
            <person name="Wegmann U."/>
            <person name="Louis P."/>
            <person name="Goesmann A."/>
            <person name="Henrissat B."/>
            <person name="Duncan S.H."/>
            <person name="Flint H.J."/>
        </authorList>
    </citation>
    <scope>NUCLEOTIDE SEQUENCE</scope>
    <source>
        <strain evidence="4">NBRC 108219</strain>
    </source>
</reference>
<evidence type="ECO:0000256" key="1">
    <source>
        <dbReference type="ARBA" id="ARBA00022553"/>
    </source>
</evidence>
<proteinExistence type="predicted"/>
<accession>A0ABQ5VAJ0</accession>
<evidence type="ECO:0000256" key="2">
    <source>
        <dbReference type="PROSITE-ProRule" id="PRU00169"/>
    </source>
</evidence>